<organism evidence="1">
    <name type="scientific">marine sediment metagenome</name>
    <dbReference type="NCBI Taxonomy" id="412755"/>
    <lineage>
        <taxon>unclassified sequences</taxon>
        <taxon>metagenomes</taxon>
        <taxon>ecological metagenomes</taxon>
    </lineage>
</organism>
<comment type="caution">
    <text evidence="1">The sequence shown here is derived from an EMBL/GenBank/DDBJ whole genome shotgun (WGS) entry which is preliminary data.</text>
</comment>
<gene>
    <name evidence="1" type="ORF">LCGC14_2670180</name>
</gene>
<accession>A0A0F9CG84</accession>
<protein>
    <submittedName>
        <fullName evidence="1">Uncharacterized protein</fullName>
    </submittedName>
</protein>
<evidence type="ECO:0000313" key="1">
    <source>
        <dbReference type="EMBL" id="KKK95696.1"/>
    </source>
</evidence>
<dbReference type="EMBL" id="LAZR01046797">
    <property type="protein sequence ID" value="KKK95696.1"/>
    <property type="molecule type" value="Genomic_DNA"/>
</dbReference>
<reference evidence="1" key="1">
    <citation type="journal article" date="2015" name="Nature">
        <title>Complex archaea that bridge the gap between prokaryotes and eukaryotes.</title>
        <authorList>
            <person name="Spang A."/>
            <person name="Saw J.H."/>
            <person name="Jorgensen S.L."/>
            <person name="Zaremba-Niedzwiedzka K."/>
            <person name="Martijn J."/>
            <person name="Lind A.E."/>
            <person name="van Eijk R."/>
            <person name="Schleper C."/>
            <person name="Guy L."/>
            <person name="Ettema T.J."/>
        </authorList>
    </citation>
    <scope>NUCLEOTIDE SEQUENCE</scope>
</reference>
<feature type="non-terminal residue" evidence="1">
    <location>
        <position position="40"/>
    </location>
</feature>
<dbReference type="AlphaFoldDB" id="A0A0F9CG84"/>
<sequence length="40" mass="4417">MLGLKKKIALLQLISGTLVLESSGMDLLYNIIKNNSIEEL</sequence>
<name>A0A0F9CG84_9ZZZZ</name>
<proteinExistence type="predicted"/>